<evidence type="ECO:0000256" key="1">
    <source>
        <dbReference type="SAM" id="MobiDB-lite"/>
    </source>
</evidence>
<proteinExistence type="predicted"/>
<organism evidence="2 3">
    <name type="scientific">Sinorhizobium meliloti (strain SM11)</name>
    <dbReference type="NCBI Taxonomy" id="707241"/>
    <lineage>
        <taxon>Bacteria</taxon>
        <taxon>Pseudomonadati</taxon>
        <taxon>Pseudomonadota</taxon>
        <taxon>Alphaproteobacteria</taxon>
        <taxon>Hyphomicrobiales</taxon>
        <taxon>Rhizobiaceae</taxon>
        <taxon>Sinorhizobium/Ensifer group</taxon>
        <taxon>Sinorhizobium</taxon>
    </lineage>
</organism>
<feature type="compositionally biased region" description="Acidic residues" evidence="1">
    <location>
        <begin position="9"/>
        <end position="18"/>
    </location>
</feature>
<reference evidence="2 3" key="1">
    <citation type="journal article" date="2011" name="J. Biotechnol.">
        <title>The complete genome sequence of the dominant Sinorhizobium meliloti field isolate SM11 extends the S. meliloti pan-genome.</title>
        <authorList>
            <person name="Schneiker-Bekel S."/>
            <person name="Wibberg D."/>
            <person name="Bekel T."/>
            <person name="Blom J."/>
            <person name="Linke B."/>
            <person name="Neuweger H."/>
            <person name="Stiens M."/>
            <person name="Vorholter F.J."/>
            <person name="Weidner S."/>
            <person name="Goesmann A."/>
            <person name="Puhler A."/>
            <person name="Schluter A."/>
        </authorList>
    </citation>
    <scope>NUCLEOTIDE SEQUENCE [LARGE SCALE GENOMIC DNA]</scope>
    <source>
        <strain evidence="2 3">SM11</strain>
        <plasmid evidence="3">pSmeSM11c</plasmid>
    </source>
</reference>
<dbReference type="EMBL" id="CP001831">
    <property type="protein sequence ID" value="AEH81581.1"/>
    <property type="molecule type" value="Genomic_DNA"/>
</dbReference>
<dbReference type="AlphaFoldDB" id="F7XDF6"/>
<accession>F7XDF6</accession>
<feature type="region of interest" description="Disordered" evidence="1">
    <location>
        <begin position="1"/>
        <end position="38"/>
    </location>
</feature>
<geneLocation type="plasmid" evidence="2 3">
    <name>pSmeSM11c</name>
</geneLocation>
<evidence type="ECO:0000313" key="2">
    <source>
        <dbReference type="EMBL" id="AEH81581.1"/>
    </source>
</evidence>
<keyword evidence="2" id="KW-0614">Plasmid</keyword>
<dbReference type="KEGG" id="smx:SM11_pC0508"/>
<sequence length="38" mass="4240">MGDQRHDDEAEGDGDDLLATDCGDWREQPVAEHGQSKR</sequence>
<name>F7XDF6_SINMM</name>
<evidence type="ECO:0000313" key="3">
    <source>
        <dbReference type="Proteomes" id="UP000009045"/>
    </source>
</evidence>
<dbReference type="HOGENOM" id="CLU_3333077_0_0_5"/>
<protein>
    <submittedName>
        <fullName evidence="2">Uncharacterized protein</fullName>
    </submittedName>
</protein>
<gene>
    <name evidence="2" type="ordered locus">SM11_pC0508</name>
</gene>
<dbReference type="Proteomes" id="UP000009045">
    <property type="component" value="Plasmid pSmeSM11c"/>
</dbReference>